<evidence type="ECO:0000313" key="1">
    <source>
        <dbReference type="EMBL" id="KAL2826907.1"/>
    </source>
</evidence>
<protein>
    <submittedName>
        <fullName evidence="1">Uncharacterized protein</fullName>
    </submittedName>
</protein>
<evidence type="ECO:0000313" key="2">
    <source>
        <dbReference type="Proteomes" id="UP001610446"/>
    </source>
</evidence>
<dbReference type="EMBL" id="JBFXLU010000422">
    <property type="protein sequence ID" value="KAL2826907.1"/>
    <property type="molecule type" value="Genomic_DNA"/>
</dbReference>
<name>A0ABR4IH43_9EURO</name>
<keyword evidence="2" id="KW-1185">Reference proteome</keyword>
<proteinExistence type="predicted"/>
<accession>A0ABR4IH43</accession>
<gene>
    <name evidence="1" type="ORF">BJY01DRAFT_229520</name>
</gene>
<reference evidence="1 2" key="1">
    <citation type="submission" date="2024-07" db="EMBL/GenBank/DDBJ databases">
        <title>Section-level genome sequencing and comparative genomics of Aspergillus sections Usti and Cavernicolus.</title>
        <authorList>
            <consortium name="Lawrence Berkeley National Laboratory"/>
            <person name="Nybo J.L."/>
            <person name="Vesth T.C."/>
            <person name="Theobald S."/>
            <person name="Frisvad J.C."/>
            <person name="Larsen T.O."/>
            <person name="Kjaerboelling I."/>
            <person name="Rothschild-Mancinelli K."/>
            <person name="Lyhne E.K."/>
            <person name="Kogle M.E."/>
            <person name="Barry K."/>
            <person name="Clum A."/>
            <person name="Na H."/>
            <person name="Ledsgaard L."/>
            <person name="Lin J."/>
            <person name="Lipzen A."/>
            <person name="Kuo A."/>
            <person name="Riley R."/>
            <person name="Mondo S."/>
            <person name="Labutti K."/>
            <person name="Haridas S."/>
            <person name="Pangalinan J."/>
            <person name="Salamov A.A."/>
            <person name="Simmons B.A."/>
            <person name="Magnuson J.K."/>
            <person name="Chen J."/>
            <person name="Drula E."/>
            <person name="Henrissat B."/>
            <person name="Wiebenga A."/>
            <person name="Lubbers R.J."/>
            <person name="Gomes A.C."/>
            <person name="Makela M.R."/>
            <person name="Stajich J."/>
            <person name="Grigoriev I.V."/>
            <person name="Mortensen U.H."/>
            <person name="De Vries R.P."/>
            <person name="Baker S.E."/>
            <person name="Andersen M.R."/>
        </authorList>
    </citation>
    <scope>NUCLEOTIDE SEQUENCE [LARGE SCALE GENOMIC DNA]</scope>
    <source>
        <strain evidence="1 2">CBS 123904</strain>
    </source>
</reference>
<organism evidence="1 2">
    <name type="scientific">Aspergillus pseudoustus</name>
    <dbReference type="NCBI Taxonomy" id="1810923"/>
    <lineage>
        <taxon>Eukaryota</taxon>
        <taxon>Fungi</taxon>
        <taxon>Dikarya</taxon>
        <taxon>Ascomycota</taxon>
        <taxon>Pezizomycotina</taxon>
        <taxon>Eurotiomycetes</taxon>
        <taxon>Eurotiomycetidae</taxon>
        <taxon>Eurotiales</taxon>
        <taxon>Aspergillaceae</taxon>
        <taxon>Aspergillus</taxon>
        <taxon>Aspergillus subgen. Nidulantes</taxon>
    </lineage>
</organism>
<dbReference type="Proteomes" id="UP001610446">
    <property type="component" value="Unassembled WGS sequence"/>
</dbReference>
<comment type="caution">
    <text evidence="1">The sequence shown here is derived from an EMBL/GenBank/DDBJ whole genome shotgun (WGS) entry which is preliminary data.</text>
</comment>
<sequence length="61" mass="6689">MRQSATVPRSSCLTLAHHCFYVGGLMADQVTPTGSFIDSVTPPPSDRKSTRHIRSILNAFQ</sequence>